<keyword evidence="2" id="KW-1003">Cell membrane</keyword>
<dbReference type="PANTHER" id="PTHR33362:SF5">
    <property type="entry name" value="C4-DICARBOXYLATE TRAP TRANSPORTER LARGE PERMEASE PROTEIN DCTM"/>
    <property type="match status" value="1"/>
</dbReference>
<comment type="caution">
    <text evidence="9">The sequence shown here is derived from an EMBL/GenBank/DDBJ whole genome shotgun (WGS) entry which is preliminary data.</text>
</comment>
<dbReference type="GO" id="GO:0022857">
    <property type="term" value="F:transmembrane transporter activity"/>
    <property type="evidence" value="ECO:0007669"/>
    <property type="project" value="TreeGrafter"/>
</dbReference>
<dbReference type="InterPro" id="IPR004681">
    <property type="entry name" value="TRAP_DctM"/>
</dbReference>
<dbReference type="GO" id="GO:0005886">
    <property type="term" value="C:plasma membrane"/>
    <property type="evidence" value="ECO:0007669"/>
    <property type="project" value="UniProtKB-SubCell"/>
</dbReference>
<dbReference type="Pfam" id="PF06808">
    <property type="entry name" value="DctM"/>
    <property type="match status" value="1"/>
</dbReference>
<protein>
    <recommendedName>
        <fullName evidence="8">TRAP C4-dicarboxylate transport system permease DctM subunit domain-containing protein</fullName>
    </recommendedName>
</protein>
<evidence type="ECO:0000256" key="6">
    <source>
        <dbReference type="ARBA" id="ARBA00023136"/>
    </source>
</evidence>
<gene>
    <name evidence="9" type="ORF">S06H3_18835</name>
</gene>
<evidence type="ECO:0000256" key="1">
    <source>
        <dbReference type="ARBA" id="ARBA00004429"/>
    </source>
</evidence>
<evidence type="ECO:0000259" key="8">
    <source>
        <dbReference type="Pfam" id="PF06808"/>
    </source>
</evidence>
<proteinExistence type="predicted"/>
<accession>X1K6H6</accession>
<reference evidence="9" key="1">
    <citation type="journal article" date="2014" name="Front. Microbiol.">
        <title>High frequency of phylogenetically diverse reductive dehalogenase-homologous genes in deep subseafloor sedimentary metagenomes.</title>
        <authorList>
            <person name="Kawai M."/>
            <person name="Futagami T."/>
            <person name="Toyoda A."/>
            <person name="Takaki Y."/>
            <person name="Nishi S."/>
            <person name="Hori S."/>
            <person name="Arai W."/>
            <person name="Tsubouchi T."/>
            <person name="Morono Y."/>
            <person name="Uchiyama I."/>
            <person name="Ito T."/>
            <person name="Fujiyama A."/>
            <person name="Inagaki F."/>
            <person name="Takami H."/>
        </authorList>
    </citation>
    <scope>NUCLEOTIDE SEQUENCE</scope>
    <source>
        <strain evidence="9">Expedition CK06-06</strain>
    </source>
</reference>
<feature type="domain" description="TRAP C4-dicarboxylate transport system permease DctM subunit" evidence="8">
    <location>
        <begin position="11"/>
        <end position="135"/>
    </location>
</feature>
<dbReference type="EMBL" id="BARV01009572">
    <property type="protein sequence ID" value="GAI02612.1"/>
    <property type="molecule type" value="Genomic_DNA"/>
</dbReference>
<evidence type="ECO:0000256" key="2">
    <source>
        <dbReference type="ARBA" id="ARBA00022475"/>
    </source>
</evidence>
<evidence type="ECO:0000313" key="9">
    <source>
        <dbReference type="EMBL" id="GAI02612.1"/>
    </source>
</evidence>
<evidence type="ECO:0000256" key="3">
    <source>
        <dbReference type="ARBA" id="ARBA00022519"/>
    </source>
</evidence>
<feature type="transmembrane region" description="Helical" evidence="7">
    <location>
        <begin position="46"/>
        <end position="69"/>
    </location>
</feature>
<evidence type="ECO:0000256" key="5">
    <source>
        <dbReference type="ARBA" id="ARBA00022989"/>
    </source>
</evidence>
<keyword evidence="6 7" id="KW-0472">Membrane</keyword>
<feature type="transmembrane region" description="Helical" evidence="7">
    <location>
        <begin position="7"/>
        <end position="40"/>
    </location>
</feature>
<organism evidence="9">
    <name type="scientific">marine sediment metagenome</name>
    <dbReference type="NCBI Taxonomy" id="412755"/>
    <lineage>
        <taxon>unclassified sequences</taxon>
        <taxon>metagenomes</taxon>
        <taxon>ecological metagenomes</taxon>
    </lineage>
</organism>
<evidence type="ECO:0000256" key="7">
    <source>
        <dbReference type="SAM" id="Phobius"/>
    </source>
</evidence>
<evidence type="ECO:0000256" key="4">
    <source>
        <dbReference type="ARBA" id="ARBA00022692"/>
    </source>
</evidence>
<dbReference type="InterPro" id="IPR010656">
    <property type="entry name" value="DctM"/>
</dbReference>
<feature type="non-terminal residue" evidence="9">
    <location>
        <position position="135"/>
    </location>
</feature>
<sequence>MSIEWISVIFFGGMLLILVTGLPIAFGLGGLSLALAFWLWGPESVSMALLGAVGIVKYTLLVCVPMFLFMGMMMYYSDIADDLYTAFQYWLAPIPGSLAAATVGVSTVFATIVGSEEPATLTMGSIALPMMRKRG</sequence>
<comment type="subcellular location">
    <subcellularLocation>
        <location evidence="1">Cell inner membrane</location>
        <topology evidence="1">Multi-pass membrane protein</topology>
    </subcellularLocation>
</comment>
<dbReference type="PANTHER" id="PTHR33362">
    <property type="entry name" value="SIALIC ACID TRAP TRANSPORTER PERMEASE PROTEIN SIAT-RELATED"/>
    <property type="match status" value="1"/>
</dbReference>
<name>X1K6H6_9ZZZZ</name>
<dbReference type="AlphaFoldDB" id="X1K6H6"/>
<keyword evidence="4 7" id="KW-0812">Transmembrane</keyword>
<keyword evidence="5 7" id="KW-1133">Transmembrane helix</keyword>
<keyword evidence="3" id="KW-0997">Cell inner membrane</keyword>